<keyword evidence="3" id="KW-1185">Reference proteome</keyword>
<dbReference type="Pfam" id="PF21986">
    <property type="entry name" value="AH_C"/>
    <property type="match status" value="1"/>
</dbReference>
<evidence type="ECO:0000259" key="1">
    <source>
        <dbReference type="Pfam" id="PF21986"/>
    </source>
</evidence>
<evidence type="ECO:0000313" key="2">
    <source>
        <dbReference type="EMBL" id="KAK9804860.1"/>
    </source>
</evidence>
<evidence type="ECO:0000313" key="3">
    <source>
        <dbReference type="Proteomes" id="UP001489004"/>
    </source>
</evidence>
<dbReference type="AlphaFoldDB" id="A0AAW1P937"/>
<proteinExistence type="predicted"/>
<gene>
    <name evidence="2" type="ORF">WJX72_008914</name>
</gene>
<dbReference type="InterPro" id="IPR053844">
    <property type="entry name" value="AH_C"/>
</dbReference>
<protein>
    <recommendedName>
        <fullName evidence="1">Allophanate hydrolase C-terminal domain-containing protein</fullName>
    </recommendedName>
</protein>
<comment type="caution">
    <text evidence="2">The sequence shown here is derived from an EMBL/GenBank/DDBJ whole genome shotgun (WGS) entry which is preliminary data.</text>
</comment>
<accession>A0AAW1P937</accession>
<name>A0AAW1P937_9CHLO</name>
<reference evidence="2 3" key="1">
    <citation type="journal article" date="2024" name="Nat. Commun.">
        <title>Phylogenomics reveals the evolutionary origins of lichenization in chlorophyte algae.</title>
        <authorList>
            <person name="Puginier C."/>
            <person name="Libourel C."/>
            <person name="Otte J."/>
            <person name="Skaloud P."/>
            <person name="Haon M."/>
            <person name="Grisel S."/>
            <person name="Petersen M."/>
            <person name="Berrin J.G."/>
            <person name="Delaux P.M."/>
            <person name="Dal Grande F."/>
            <person name="Keller J."/>
        </authorList>
    </citation>
    <scope>NUCLEOTIDE SEQUENCE [LARGE SCALE GENOMIC DNA]</scope>
    <source>
        <strain evidence="2 3">SAG 2043</strain>
    </source>
</reference>
<dbReference type="EMBL" id="JALJOR010000017">
    <property type="protein sequence ID" value="KAK9804860.1"/>
    <property type="molecule type" value="Genomic_DNA"/>
</dbReference>
<dbReference type="Gene3D" id="3.10.490.10">
    <property type="entry name" value="Gamma-glutamyl cyclotransferase-like"/>
    <property type="match status" value="1"/>
</dbReference>
<organism evidence="2 3">
    <name type="scientific">[Myrmecia] bisecta</name>
    <dbReference type="NCBI Taxonomy" id="41462"/>
    <lineage>
        <taxon>Eukaryota</taxon>
        <taxon>Viridiplantae</taxon>
        <taxon>Chlorophyta</taxon>
        <taxon>core chlorophytes</taxon>
        <taxon>Trebouxiophyceae</taxon>
        <taxon>Trebouxiales</taxon>
        <taxon>Trebouxiaceae</taxon>
        <taxon>Myrmecia</taxon>
    </lineage>
</organism>
<dbReference type="Proteomes" id="UP001489004">
    <property type="component" value="Unassembled WGS sequence"/>
</dbReference>
<sequence>MVYVKAGGAAIELEVWEMPTEKFGYFMQYIKAPLGIGTVWLDDGSWVYGFICEGFVAQSGEGVEDVTHTGGWLNYLAGKEAQ</sequence>
<feature type="domain" description="Allophanate hydrolase C-terminal" evidence="1">
    <location>
        <begin position="1"/>
        <end position="77"/>
    </location>
</feature>